<dbReference type="SUPFAM" id="SSF48498">
    <property type="entry name" value="Tetracyclin repressor-like, C-terminal domain"/>
    <property type="match status" value="1"/>
</dbReference>
<dbReference type="GO" id="GO:0003700">
    <property type="term" value="F:DNA-binding transcription factor activity"/>
    <property type="evidence" value="ECO:0007669"/>
    <property type="project" value="TreeGrafter"/>
</dbReference>
<keyword evidence="1" id="KW-0678">Repressor</keyword>
<dbReference type="Gene3D" id="1.10.10.60">
    <property type="entry name" value="Homeodomain-like"/>
    <property type="match status" value="1"/>
</dbReference>
<feature type="domain" description="HTH tetR-type" evidence="5">
    <location>
        <begin position="14"/>
        <end position="74"/>
    </location>
</feature>
<keyword evidence="3" id="KW-0238">DNA-binding</keyword>
<reference evidence="6" key="1">
    <citation type="submission" date="2019-06" db="EMBL/GenBank/DDBJ databases">
        <authorList>
            <person name="Murdoch R.W."/>
            <person name="Fathepure B."/>
        </authorList>
    </citation>
    <scope>NUCLEOTIDE SEQUENCE</scope>
</reference>
<evidence type="ECO:0000256" key="1">
    <source>
        <dbReference type="ARBA" id="ARBA00022491"/>
    </source>
</evidence>
<dbReference type="PRINTS" id="PR00455">
    <property type="entry name" value="HTHTETR"/>
</dbReference>
<dbReference type="AlphaFoldDB" id="A0A5B8RA34"/>
<evidence type="ECO:0000259" key="5">
    <source>
        <dbReference type="PROSITE" id="PS50977"/>
    </source>
</evidence>
<sequence>MVMQDAPGAGDGADTPRERILQAAARLFAEHGFHATGMKELERETGLGRSSLYYQFSSKEEILFEILTRYLRALIAYGNGLLAEPMTAEERLRALSRRVMETIAHHRPELTVCFREQHAIGAERHEAVQALHRDYEAVWAAVLQRGVDDGSFRRGGPFTVKALLGLHHYSYLWLRPDGSRTPREIADEFVDLVLDGLASGD</sequence>
<evidence type="ECO:0000313" key="6">
    <source>
        <dbReference type="EMBL" id="QEA04374.1"/>
    </source>
</evidence>
<accession>A0A5B8RA34</accession>
<evidence type="ECO:0000256" key="4">
    <source>
        <dbReference type="ARBA" id="ARBA00023163"/>
    </source>
</evidence>
<dbReference type="GO" id="GO:0000976">
    <property type="term" value="F:transcription cis-regulatory region binding"/>
    <property type="evidence" value="ECO:0007669"/>
    <property type="project" value="TreeGrafter"/>
</dbReference>
<keyword evidence="2" id="KW-0805">Transcription regulation</keyword>
<dbReference type="InterPro" id="IPR009057">
    <property type="entry name" value="Homeodomain-like_sf"/>
</dbReference>
<keyword evidence="4" id="KW-0804">Transcription</keyword>
<evidence type="ECO:0000256" key="3">
    <source>
        <dbReference type="ARBA" id="ARBA00023125"/>
    </source>
</evidence>
<dbReference type="PROSITE" id="PS50977">
    <property type="entry name" value="HTH_TETR_2"/>
    <property type="match status" value="1"/>
</dbReference>
<dbReference type="SUPFAM" id="SSF46689">
    <property type="entry name" value="Homeodomain-like"/>
    <property type="match status" value="1"/>
</dbReference>
<dbReference type="PANTHER" id="PTHR30055">
    <property type="entry name" value="HTH-TYPE TRANSCRIPTIONAL REGULATOR RUTR"/>
    <property type="match status" value="1"/>
</dbReference>
<dbReference type="InterPro" id="IPR050109">
    <property type="entry name" value="HTH-type_TetR-like_transc_reg"/>
</dbReference>
<gene>
    <name evidence="6" type="primary">kstR2</name>
    <name evidence="6" type="ORF">KBTEX_00682</name>
</gene>
<dbReference type="Pfam" id="PF00440">
    <property type="entry name" value="TetR_N"/>
    <property type="match status" value="1"/>
</dbReference>
<dbReference type="PANTHER" id="PTHR30055:SF175">
    <property type="entry name" value="HTH-TYPE TRANSCRIPTIONAL REPRESSOR KSTR2"/>
    <property type="match status" value="1"/>
</dbReference>
<dbReference type="Gene3D" id="1.10.357.10">
    <property type="entry name" value="Tetracycline Repressor, domain 2"/>
    <property type="match status" value="1"/>
</dbReference>
<organism evidence="6">
    <name type="scientific">uncultured organism</name>
    <dbReference type="NCBI Taxonomy" id="155900"/>
    <lineage>
        <taxon>unclassified sequences</taxon>
        <taxon>environmental samples</taxon>
    </lineage>
</organism>
<dbReference type="EMBL" id="MN079083">
    <property type="protein sequence ID" value="QEA04374.1"/>
    <property type="molecule type" value="Genomic_DNA"/>
</dbReference>
<evidence type="ECO:0000256" key="2">
    <source>
        <dbReference type="ARBA" id="ARBA00023015"/>
    </source>
</evidence>
<protein>
    <submittedName>
        <fullName evidence="6">HTH-type transcriptional repressor KstR2</fullName>
    </submittedName>
</protein>
<dbReference type="InterPro" id="IPR036271">
    <property type="entry name" value="Tet_transcr_reg_TetR-rel_C_sf"/>
</dbReference>
<dbReference type="Pfam" id="PF17932">
    <property type="entry name" value="TetR_C_24"/>
    <property type="match status" value="1"/>
</dbReference>
<proteinExistence type="predicted"/>
<dbReference type="InterPro" id="IPR041490">
    <property type="entry name" value="KstR2_TetR_C"/>
</dbReference>
<dbReference type="InterPro" id="IPR001647">
    <property type="entry name" value="HTH_TetR"/>
</dbReference>
<name>A0A5B8RA34_9ZZZZ</name>